<name>A0AAD7UHG1_9STRA</name>
<dbReference type="InterPro" id="IPR010640">
    <property type="entry name" value="Low_temperature_requirement_A"/>
</dbReference>
<dbReference type="Pfam" id="PF06772">
    <property type="entry name" value="LtrA"/>
    <property type="match status" value="1"/>
</dbReference>
<feature type="transmembrane region" description="Helical" evidence="2">
    <location>
        <begin position="279"/>
        <end position="298"/>
    </location>
</feature>
<reference evidence="3" key="1">
    <citation type="submission" date="2023-01" db="EMBL/GenBank/DDBJ databases">
        <title>Metagenome sequencing of chrysophaentin producing Chrysophaeum taylorii.</title>
        <authorList>
            <person name="Davison J."/>
            <person name="Bewley C."/>
        </authorList>
    </citation>
    <scope>NUCLEOTIDE SEQUENCE</scope>
    <source>
        <strain evidence="3">NIES-1699</strain>
    </source>
</reference>
<feature type="transmembrane region" description="Helical" evidence="2">
    <location>
        <begin position="360"/>
        <end position="377"/>
    </location>
</feature>
<organism evidence="3 4">
    <name type="scientific">Chrysophaeum taylorii</name>
    <dbReference type="NCBI Taxonomy" id="2483200"/>
    <lineage>
        <taxon>Eukaryota</taxon>
        <taxon>Sar</taxon>
        <taxon>Stramenopiles</taxon>
        <taxon>Ochrophyta</taxon>
        <taxon>Pelagophyceae</taxon>
        <taxon>Pelagomonadales</taxon>
        <taxon>Pelagomonadaceae</taxon>
        <taxon>Chrysophaeum</taxon>
    </lineage>
</organism>
<feature type="transmembrane region" description="Helical" evidence="2">
    <location>
        <begin position="451"/>
        <end position="469"/>
    </location>
</feature>
<comment type="caution">
    <text evidence="3">The sequence shown here is derived from an EMBL/GenBank/DDBJ whole genome shotgun (WGS) entry which is preliminary data.</text>
</comment>
<feature type="transmembrane region" description="Helical" evidence="2">
    <location>
        <begin position="319"/>
        <end position="348"/>
    </location>
</feature>
<keyword evidence="2" id="KW-0472">Membrane</keyword>
<evidence type="ECO:0000256" key="1">
    <source>
        <dbReference type="SAM" id="MobiDB-lite"/>
    </source>
</evidence>
<proteinExistence type="predicted"/>
<accession>A0AAD7UHG1</accession>
<dbReference type="PANTHER" id="PTHR36840">
    <property type="entry name" value="BLL5714 PROTEIN"/>
    <property type="match status" value="1"/>
</dbReference>
<dbReference type="Proteomes" id="UP001230188">
    <property type="component" value="Unassembled WGS sequence"/>
</dbReference>
<evidence type="ECO:0000313" key="4">
    <source>
        <dbReference type="Proteomes" id="UP001230188"/>
    </source>
</evidence>
<dbReference type="EMBL" id="JAQMWT010000314">
    <property type="protein sequence ID" value="KAJ8605660.1"/>
    <property type="molecule type" value="Genomic_DNA"/>
</dbReference>
<feature type="region of interest" description="Disordered" evidence="1">
    <location>
        <begin position="1"/>
        <end position="23"/>
    </location>
</feature>
<gene>
    <name evidence="3" type="ORF">CTAYLR_000171</name>
</gene>
<protein>
    <submittedName>
        <fullName evidence="3">Uncharacterized protein</fullName>
    </submittedName>
</protein>
<feature type="transmembrane region" description="Helical" evidence="2">
    <location>
        <begin position="418"/>
        <end position="439"/>
    </location>
</feature>
<dbReference type="PANTHER" id="PTHR36840:SF1">
    <property type="entry name" value="BLL5714 PROTEIN"/>
    <property type="match status" value="1"/>
</dbReference>
<sequence>MSAVEEGVRLDGGGGSEDCDSSSDEENAFWWQRGLIQAPRCVVKWDHVDEDRESKGIAEKGRKVTWSELFLDLILVTNIGKLGEAYQAGDLSLLEAVVLYRIIYACWWSTTQYAGRFFCDNLVDKYACTGLLMFLLCCAGLRIGGGYEFVATAQTVARAAAAYHAVMSVLYFRVVASLPSTRAHMVRHGVVPGVLEAVGNLVAARVSDPVWMLGALLFVGLFIPAFHGVGYNCFRIPKRDRVPVHVDHLIERRGCLRLILFGEVVTGCTITPARLGVTAILPVALAFLIVLNMKLLAFDVDVVPIKRHCYRVGGFFRPWIYLEAAFFFDVAMAVAGSCVRIVLTLMLVTQPHTWKRADDAHTLLCLCVATAIACLTLERLTHNLSHILGTDHWWTYWGTFRKQPYLSIRDPDPSARRIFHVQLLTHVAIILLCVTLAAYCNTIDSPYELTLVVAGLAAMTSIAVLVNLADEVAVVESRRDLP</sequence>
<evidence type="ECO:0000256" key="2">
    <source>
        <dbReference type="SAM" id="Phobius"/>
    </source>
</evidence>
<keyword evidence="2" id="KW-1133">Transmembrane helix</keyword>
<keyword evidence="2" id="KW-0812">Transmembrane</keyword>
<feature type="transmembrane region" description="Helical" evidence="2">
    <location>
        <begin position="210"/>
        <end position="234"/>
    </location>
</feature>
<dbReference type="AlphaFoldDB" id="A0AAD7UHG1"/>
<evidence type="ECO:0000313" key="3">
    <source>
        <dbReference type="EMBL" id="KAJ8605660.1"/>
    </source>
</evidence>
<keyword evidence="4" id="KW-1185">Reference proteome</keyword>